<dbReference type="Gene3D" id="3.90.190.10">
    <property type="entry name" value="Protein tyrosine phosphatase superfamily"/>
    <property type="match status" value="1"/>
</dbReference>
<dbReference type="SUPFAM" id="SSF52799">
    <property type="entry name" value="(Phosphotyrosine protein) phosphatases II"/>
    <property type="match status" value="1"/>
</dbReference>
<keyword evidence="2" id="KW-0963">Cytoplasm</keyword>
<dbReference type="AlphaFoldDB" id="A0A8H7ZS69"/>
<reference evidence="4 5" key="1">
    <citation type="journal article" name="Sci. Rep.">
        <title>Genome-scale phylogenetic analyses confirm Olpidium as the closest living zoosporic fungus to the non-flagellated, terrestrial fungi.</title>
        <authorList>
            <person name="Chang Y."/>
            <person name="Rochon D."/>
            <person name="Sekimoto S."/>
            <person name="Wang Y."/>
            <person name="Chovatia M."/>
            <person name="Sandor L."/>
            <person name="Salamov A."/>
            <person name="Grigoriev I.V."/>
            <person name="Stajich J.E."/>
            <person name="Spatafora J.W."/>
        </authorList>
    </citation>
    <scope>NUCLEOTIDE SEQUENCE [LARGE SCALE GENOMIC DNA]</scope>
    <source>
        <strain evidence="4">S191</strain>
    </source>
</reference>
<organism evidence="4 5">
    <name type="scientific">Olpidium bornovanus</name>
    <dbReference type="NCBI Taxonomy" id="278681"/>
    <lineage>
        <taxon>Eukaryota</taxon>
        <taxon>Fungi</taxon>
        <taxon>Fungi incertae sedis</taxon>
        <taxon>Olpidiomycota</taxon>
        <taxon>Olpidiomycotina</taxon>
        <taxon>Olpidiomycetes</taxon>
        <taxon>Olpidiales</taxon>
        <taxon>Olpidiaceae</taxon>
        <taxon>Olpidium</taxon>
    </lineage>
</organism>
<dbReference type="OrthoDB" id="6375174at2759"/>
<evidence type="ECO:0000313" key="4">
    <source>
        <dbReference type="EMBL" id="KAG5458414.1"/>
    </source>
</evidence>
<evidence type="ECO:0000256" key="1">
    <source>
        <dbReference type="ARBA" id="ARBA00004496"/>
    </source>
</evidence>
<accession>A0A8H7ZS69</accession>
<dbReference type="EMBL" id="JAEFCI010008513">
    <property type="protein sequence ID" value="KAG5458414.1"/>
    <property type="molecule type" value="Genomic_DNA"/>
</dbReference>
<gene>
    <name evidence="4" type="ORF">BJ554DRAFT_1361</name>
</gene>
<proteinExistence type="predicted"/>
<dbReference type="InterPro" id="IPR029021">
    <property type="entry name" value="Prot-tyrosine_phosphatase-like"/>
</dbReference>
<evidence type="ECO:0000256" key="3">
    <source>
        <dbReference type="ARBA" id="ARBA00022801"/>
    </source>
</evidence>
<dbReference type="InterPro" id="IPR004861">
    <property type="entry name" value="Siw14-like"/>
</dbReference>
<dbReference type="CDD" id="cd14501">
    <property type="entry name" value="PFA-DSP"/>
    <property type="match status" value="1"/>
</dbReference>
<dbReference type="Pfam" id="PF03162">
    <property type="entry name" value="Y_phosphatase2"/>
    <property type="match status" value="1"/>
</dbReference>
<dbReference type="FunFam" id="3.90.190.10:FF:000035">
    <property type="entry name" value="Tyrosine phosphatase, putative"/>
    <property type="match status" value="1"/>
</dbReference>
<dbReference type="InterPro" id="IPR020428">
    <property type="entry name" value="PFA-DSPs"/>
</dbReference>
<name>A0A8H7ZS69_9FUNG</name>
<dbReference type="Proteomes" id="UP000673691">
    <property type="component" value="Unassembled WGS sequence"/>
</dbReference>
<dbReference type="PANTHER" id="PTHR31126:SF18">
    <property type="entry name" value="PROTEIN-TYROSINE-PHOSPHATASE"/>
    <property type="match status" value="1"/>
</dbReference>
<dbReference type="PANTHER" id="PTHR31126">
    <property type="entry name" value="TYROSINE-PROTEIN PHOSPHATASE"/>
    <property type="match status" value="1"/>
</dbReference>
<dbReference type="GO" id="GO:0005737">
    <property type="term" value="C:cytoplasm"/>
    <property type="evidence" value="ECO:0007669"/>
    <property type="project" value="UniProtKB-SubCell"/>
</dbReference>
<dbReference type="GO" id="GO:0016791">
    <property type="term" value="F:phosphatase activity"/>
    <property type="evidence" value="ECO:0007669"/>
    <property type="project" value="InterPro"/>
</dbReference>
<keyword evidence="3" id="KW-0378">Hydrolase</keyword>
<comment type="caution">
    <text evidence="4">The sequence shown here is derived from an EMBL/GenBank/DDBJ whole genome shotgun (WGS) entry which is preliminary data.</text>
</comment>
<sequence>MSLVTPPDAFGLVNDGVYRSDLLRPAHFGFMRTLNLRTVVVLTPEVPARAVLNFLEENGIKLGEGDALKLTPAIPAWKRNVTWRPVSDELIKEGLELILNEENHPVLIQAGIHETGTFVGCLRKLQGWNFSSIVGEVRMCLDHYTRKYRSYAGSKARYVNEQYIELFDVDLVTLPKMLPEWFASNLAMLASDRRWIRKKNKRTANKKREKERNQRS</sequence>
<evidence type="ECO:0000256" key="2">
    <source>
        <dbReference type="ARBA" id="ARBA00022490"/>
    </source>
</evidence>
<comment type="subcellular location">
    <subcellularLocation>
        <location evidence="1">Cytoplasm</location>
    </subcellularLocation>
</comment>
<dbReference type="PRINTS" id="PR01911">
    <property type="entry name" value="PFDSPHPHTASE"/>
</dbReference>
<keyword evidence="5" id="KW-1185">Reference proteome</keyword>
<evidence type="ECO:0000313" key="5">
    <source>
        <dbReference type="Proteomes" id="UP000673691"/>
    </source>
</evidence>
<protein>
    <submittedName>
        <fullName evidence="4">Tyrosine phosphatase family-domain-containing protein</fullName>
    </submittedName>
</protein>